<reference evidence="1 2" key="1">
    <citation type="journal article" date="2025" name="Microbiol. Resour. Announc.">
        <title>Draft genome sequences for Neonectria magnoliae and Neonectria punicea, canker pathogens of Liriodendron tulipifera and Acer saccharum in West Virginia.</title>
        <authorList>
            <person name="Petronek H.M."/>
            <person name="Kasson M.T."/>
            <person name="Metheny A.M."/>
            <person name="Stauder C.M."/>
            <person name="Lovett B."/>
            <person name="Lynch S.C."/>
            <person name="Garnas J.R."/>
            <person name="Kasson L.R."/>
            <person name="Stajich J.E."/>
        </authorList>
    </citation>
    <scope>NUCLEOTIDE SEQUENCE [LARGE SCALE GENOMIC DNA]</scope>
    <source>
        <strain evidence="1 2">NRRL 64651</strain>
    </source>
</reference>
<dbReference type="EMBL" id="JAZAVK010000047">
    <property type="protein sequence ID" value="KAK7427912.1"/>
    <property type="molecule type" value="Genomic_DNA"/>
</dbReference>
<comment type="caution">
    <text evidence="1">The sequence shown here is derived from an EMBL/GenBank/DDBJ whole genome shotgun (WGS) entry which is preliminary data.</text>
</comment>
<dbReference type="PANTHER" id="PTHR40619">
    <property type="entry name" value="FUNGAL STAND N-TERMINAL GOODBYE DOMAIN-CONTAINING PROTEIN"/>
    <property type="match status" value="1"/>
</dbReference>
<gene>
    <name evidence="1" type="ORF">QQZ08_005524</name>
</gene>
<evidence type="ECO:0000313" key="1">
    <source>
        <dbReference type="EMBL" id="KAK7427912.1"/>
    </source>
</evidence>
<sequence>METASHQYKAKADNAKLRAAQRNKTVAVTLLSLAEMTPEQDGLSVLRGGLNSIFKLLKRRVENGERILAAFEDIPIAFPEAVHAQRAHPMDEQLRGFIKNLYSTLREEIPKLTTILLRQRKGSLLRRLLKQHPETEASSIDSSLETITRASHRVTTRVSILANQVMADDPCFVVVSYFCSLHSTPRNPMSGCRGMLRNLIEQLLFHQRRMYGNKALLLTEMFLDDIARLELSALCKLFELILTTSRHPLQSIASLTTYANSKRNRKAGRRKFARLSVSYRP</sequence>
<keyword evidence="2" id="KW-1185">Reference proteome</keyword>
<protein>
    <submittedName>
        <fullName evidence="1">Uncharacterized protein</fullName>
    </submittedName>
</protein>
<organism evidence="1 2">
    <name type="scientific">Neonectria magnoliae</name>
    <dbReference type="NCBI Taxonomy" id="2732573"/>
    <lineage>
        <taxon>Eukaryota</taxon>
        <taxon>Fungi</taxon>
        <taxon>Dikarya</taxon>
        <taxon>Ascomycota</taxon>
        <taxon>Pezizomycotina</taxon>
        <taxon>Sordariomycetes</taxon>
        <taxon>Hypocreomycetidae</taxon>
        <taxon>Hypocreales</taxon>
        <taxon>Nectriaceae</taxon>
        <taxon>Neonectria</taxon>
    </lineage>
</organism>
<dbReference type="Proteomes" id="UP001498421">
    <property type="component" value="Unassembled WGS sequence"/>
</dbReference>
<proteinExistence type="predicted"/>
<accession>A0ABR1I4N9</accession>
<evidence type="ECO:0000313" key="2">
    <source>
        <dbReference type="Proteomes" id="UP001498421"/>
    </source>
</evidence>
<dbReference type="PANTHER" id="PTHR40619:SF3">
    <property type="entry name" value="FUNGAL STAND N-TERMINAL GOODBYE DOMAIN-CONTAINING PROTEIN"/>
    <property type="match status" value="1"/>
</dbReference>
<name>A0ABR1I4N9_9HYPO</name>